<keyword evidence="2" id="KW-1185">Reference proteome</keyword>
<evidence type="ECO:0000313" key="1">
    <source>
        <dbReference type="EMBL" id="KAB2622238.1"/>
    </source>
</evidence>
<reference evidence="2" key="2">
    <citation type="submission" date="2019-10" db="EMBL/GenBank/DDBJ databases">
        <title>A de novo genome assembly of a pear dwarfing rootstock.</title>
        <authorList>
            <person name="Wang F."/>
            <person name="Wang J."/>
            <person name="Li S."/>
            <person name="Zhang Y."/>
            <person name="Fang M."/>
            <person name="Ma L."/>
            <person name="Zhao Y."/>
            <person name="Jiang S."/>
        </authorList>
    </citation>
    <scope>NUCLEOTIDE SEQUENCE [LARGE SCALE GENOMIC DNA]</scope>
</reference>
<reference evidence="1 2" key="3">
    <citation type="submission" date="2019-11" db="EMBL/GenBank/DDBJ databases">
        <title>A de novo genome assembly of a pear dwarfing rootstock.</title>
        <authorList>
            <person name="Wang F."/>
            <person name="Wang J."/>
            <person name="Li S."/>
            <person name="Zhang Y."/>
            <person name="Fang M."/>
            <person name="Ma L."/>
            <person name="Zhao Y."/>
            <person name="Jiang S."/>
        </authorList>
    </citation>
    <scope>NUCLEOTIDE SEQUENCE [LARGE SCALE GENOMIC DNA]</scope>
    <source>
        <strain evidence="1">S2</strain>
        <tissue evidence="1">Leaf</tissue>
    </source>
</reference>
<protein>
    <submittedName>
        <fullName evidence="1">Uncharacterized protein</fullName>
    </submittedName>
</protein>
<evidence type="ECO:0000313" key="2">
    <source>
        <dbReference type="Proteomes" id="UP000327157"/>
    </source>
</evidence>
<proteinExistence type="predicted"/>
<comment type="caution">
    <text evidence="1">The sequence shown here is derived from an EMBL/GenBank/DDBJ whole genome shotgun (WGS) entry which is preliminary data.</text>
</comment>
<gene>
    <name evidence="1" type="ORF">D8674_024420</name>
</gene>
<dbReference type="EMBL" id="SMOL01000231">
    <property type="protein sequence ID" value="KAB2622238.1"/>
    <property type="molecule type" value="Genomic_DNA"/>
</dbReference>
<dbReference type="Proteomes" id="UP000327157">
    <property type="component" value="Chromosome 4"/>
</dbReference>
<reference evidence="1 2" key="1">
    <citation type="submission" date="2019-09" db="EMBL/GenBank/DDBJ databases">
        <authorList>
            <person name="Ou C."/>
        </authorList>
    </citation>
    <scope>NUCLEOTIDE SEQUENCE [LARGE SCALE GENOMIC DNA]</scope>
    <source>
        <strain evidence="1">S2</strain>
        <tissue evidence="1">Leaf</tissue>
    </source>
</reference>
<accession>A0A5N5H3T0</accession>
<dbReference type="AlphaFoldDB" id="A0A5N5H3T0"/>
<sequence>MKAGLERQQIDKEVFAKILEQLKSSVGQAPAPSSSSIPLAMVVTPTSQFNLTTGEMLHFVEDDNAFFLRYQLSKRRLVLGLFMLLFRQQHILLPKFMAYLRYKHTCVDVAAESSISIPTKVTTATAAFGGTGMMPHHLASFPTMASLPELVKKFGQIRGRS</sequence>
<name>A0A5N5H3T0_9ROSA</name>
<organism evidence="1 2">
    <name type="scientific">Pyrus ussuriensis x Pyrus communis</name>
    <dbReference type="NCBI Taxonomy" id="2448454"/>
    <lineage>
        <taxon>Eukaryota</taxon>
        <taxon>Viridiplantae</taxon>
        <taxon>Streptophyta</taxon>
        <taxon>Embryophyta</taxon>
        <taxon>Tracheophyta</taxon>
        <taxon>Spermatophyta</taxon>
        <taxon>Magnoliopsida</taxon>
        <taxon>eudicotyledons</taxon>
        <taxon>Gunneridae</taxon>
        <taxon>Pentapetalae</taxon>
        <taxon>rosids</taxon>
        <taxon>fabids</taxon>
        <taxon>Rosales</taxon>
        <taxon>Rosaceae</taxon>
        <taxon>Amygdaloideae</taxon>
        <taxon>Maleae</taxon>
        <taxon>Pyrus</taxon>
    </lineage>
</organism>